<dbReference type="PATRIC" id="fig|1264675.3.peg.53"/>
<evidence type="ECO:0000256" key="1">
    <source>
        <dbReference type="SAM" id="SignalP"/>
    </source>
</evidence>
<evidence type="ECO:0000313" key="3">
    <source>
        <dbReference type="Proteomes" id="UP000013280"/>
    </source>
</evidence>
<dbReference type="Proteomes" id="UP000013280">
    <property type="component" value="Unassembled WGS sequence"/>
</dbReference>
<feature type="signal peptide" evidence="1">
    <location>
        <begin position="1"/>
        <end position="17"/>
    </location>
</feature>
<feature type="chain" id="PRO_5004340966" description="Right handed beta helix domain-containing protein" evidence="1">
    <location>
        <begin position="18"/>
        <end position="492"/>
    </location>
</feature>
<accession>R0EC32</accession>
<evidence type="ECO:0008006" key="4">
    <source>
        <dbReference type="Google" id="ProtNLM"/>
    </source>
</evidence>
<reference evidence="2 3" key="1">
    <citation type="journal article" date="2013" name="Genome Announc.">
        <title>Draft Genome Sequence for Ralstonia sp. Strain OR214, a Bacterium with Potential for Bioremediation.</title>
        <authorList>
            <person name="Utturkar S.M."/>
            <person name="Bollmann A."/>
            <person name="Brzoska R.M."/>
            <person name="Klingeman D.M."/>
            <person name="Epstein S.E."/>
            <person name="Palumbo A.V."/>
            <person name="Brown S.D."/>
        </authorList>
    </citation>
    <scope>NUCLEOTIDE SEQUENCE [LARGE SCALE GENOMIC DNA]</scope>
    <source>
        <strain evidence="2 3">OR214</strain>
    </source>
</reference>
<comment type="caution">
    <text evidence="2">The sequence shown here is derived from an EMBL/GenBank/DDBJ whole genome shotgun (WGS) entry which is preliminary data.</text>
</comment>
<sequence length="492" mass="51169" precursor="true">MKKLLILLLVAPMLAFAQVPASTTLATISALRTNVTAYPSVYVNGYYAVSDGGQGGFTYQPNDTSSADNGGTVIVDAAGHRFYRDAKPTTPFQFGAICNGAINNGADDTLALQNWLNWIQGSGQASEGSAGSGYMPAGYACLTSSPLKVSTPVTIKFDSWIYYSGTSGSAFVIGSDAPTNGRNSGYDISLAGLRATNGNLSSPISIQNGGSVGVEVRNMQFSKLHVGQSIAFTYAGIFFNSTNNVYTGQHIQDNSIHLGQIAYNGYGILALSASAADGAVQANDISVQNTFANFANLQLDSALYNSNTNNNIIAIDAMDLPAPGGQSGNVFGSYNKITFGYISGKLQISGVAYNNRIEILNPPSTGSGIVYSTSSGNSNWAQMATPSPNALPTTKNISAGVTYQNTYGVPIFVAISVQLQATSNSNQVAAAYIGQQASTMQTVNYAQAYAAASPTPFVAPLYIVVPPGWYYSFNSSGSGTASFSAASITQAG</sequence>
<protein>
    <recommendedName>
        <fullName evidence="4">Right handed beta helix domain-containing protein</fullName>
    </recommendedName>
</protein>
<proteinExistence type="predicted"/>
<gene>
    <name evidence="2" type="ORF">OR214_00056</name>
</gene>
<dbReference type="RefSeq" id="WP_004626076.1">
    <property type="nucleotide sequence ID" value="NZ_APMQ01000001.1"/>
</dbReference>
<organism evidence="2 3">
    <name type="scientific">Ralstonia pickettii OR214</name>
    <dbReference type="NCBI Taxonomy" id="1264675"/>
    <lineage>
        <taxon>Bacteria</taxon>
        <taxon>Pseudomonadati</taxon>
        <taxon>Pseudomonadota</taxon>
        <taxon>Betaproteobacteria</taxon>
        <taxon>Burkholderiales</taxon>
        <taxon>Burkholderiaceae</taxon>
        <taxon>Ralstonia</taxon>
    </lineage>
</organism>
<evidence type="ECO:0000313" key="2">
    <source>
        <dbReference type="EMBL" id="ENZ79639.1"/>
    </source>
</evidence>
<dbReference type="EMBL" id="APMQ01000001">
    <property type="protein sequence ID" value="ENZ79639.1"/>
    <property type="molecule type" value="Genomic_DNA"/>
</dbReference>
<name>R0EC32_RALPI</name>
<keyword evidence="1" id="KW-0732">Signal</keyword>
<dbReference type="AlphaFoldDB" id="R0EC32"/>